<feature type="region of interest" description="Disordered" evidence="1">
    <location>
        <begin position="28"/>
        <end position="51"/>
    </location>
</feature>
<organism evidence="2 3">
    <name type="scientific">Coprococcus comes</name>
    <dbReference type="NCBI Taxonomy" id="410072"/>
    <lineage>
        <taxon>Bacteria</taxon>
        <taxon>Bacillati</taxon>
        <taxon>Bacillota</taxon>
        <taxon>Clostridia</taxon>
        <taxon>Lachnospirales</taxon>
        <taxon>Lachnospiraceae</taxon>
        <taxon>Coprococcus</taxon>
    </lineage>
</organism>
<dbReference type="AlphaFoldDB" id="A0AA37QBT8"/>
<reference evidence="2" key="2">
    <citation type="submission" date="2022-11" db="EMBL/GenBank/DDBJ databases">
        <title>Draft genome sequence of Coprococcus comes strain 31264.</title>
        <authorList>
            <person name="Hisatomi A."/>
            <person name="Ohkuma M."/>
            <person name="Sakamoto M."/>
        </authorList>
    </citation>
    <scope>NUCLEOTIDE SEQUENCE</scope>
    <source>
        <strain evidence="2">JCM 31264</strain>
    </source>
</reference>
<evidence type="ECO:0000313" key="2">
    <source>
        <dbReference type="EMBL" id="GLG87019.1"/>
    </source>
</evidence>
<evidence type="ECO:0000256" key="1">
    <source>
        <dbReference type="SAM" id="MobiDB-lite"/>
    </source>
</evidence>
<gene>
    <name evidence="2" type="ORF">comes_15640</name>
</gene>
<name>A0AA37QBT8_9FIRM</name>
<comment type="caution">
    <text evidence="2">The sequence shown here is derived from an EMBL/GenBank/DDBJ whole genome shotgun (WGS) entry which is preliminary data.</text>
</comment>
<protein>
    <submittedName>
        <fullName evidence="2">Uncharacterized protein</fullName>
    </submittedName>
</protein>
<sequence length="51" mass="5794">MSVRWQTFNFKKLLTKYPIIPTACHLLHSHPPHNGGSLQASPRGIQQGRDK</sequence>
<dbReference type="EMBL" id="BSCI01000008">
    <property type="protein sequence ID" value="GLG87019.1"/>
    <property type="molecule type" value="Genomic_DNA"/>
</dbReference>
<dbReference type="Proteomes" id="UP001145109">
    <property type="component" value="Unassembled WGS sequence"/>
</dbReference>
<accession>A0AA37QBT8</accession>
<reference evidence="2" key="1">
    <citation type="submission" date="2022-09" db="EMBL/GenBank/DDBJ databases">
        <title>Draft genome sequence of Coprococcus comes strain 31264.</title>
        <authorList>
            <person name="Atsushi H."/>
            <person name="Moriya O."/>
            <person name="Mitsuo S."/>
        </authorList>
    </citation>
    <scope>NUCLEOTIDE SEQUENCE</scope>
    <source>
        <strain evidence="2">JCM 31264</strain>
    </source>
</reference>
<proteinExistence type="predicted"/>
<evidence type="ECO:0000313" key="3">
    <source>
        <dbReference type="Proteomes" id="UP001145109"/>
    </source>
</evidence>